<dbReference type="AlphaFoldDB" id="A0AAF0XHP8"/>
<evidence type="ECO:0000256" key="2">
    <source>
        <dbReference type="ARBA" id="ARBA00004167"/>
    </source>
</evidence>
<feature type="binding site" description="axial binding residue" evidence="12">
    <location>
        <position position="455"/>
    </location>
    <ligand>
        <name>heme</name>
        <dbReference type="ChEBI" id="CHEBI:30413"/>
    </ligand>
    <ligandPart>
        <name>Fe</name>
        <dbReference type="ChEBI" id="CHEBI:18248"/>
    </ligandPart>
</feature>
<evidence type="ECO:0000256" key="6">
    <source>
        <dbReference type="ARBA" id="ARBA00022723"/>
    </source>
</evidence>
<evidence type="ECO:0000256" key="7">
    <source>
        <dbReference type="ARBA" id="ARBA00022989"/>
    </source>
</evidence>
<keyword evidence="9 12" id="KW-0408">Iron</keyword>
<evidence type="ECO:0000313" key="15">
    <source>
        <dbReference type="EMBL" id="WOH08005.1"/>
    </source>
</evidence>
<reference evidence="15" key="2">
    <citation type="submission" date="2022-03" db="EMBL/GenBank/DDBJ databases">
        <title>Draft title - Genomic analysis of global carrot germplasm unveils the trajectory of domestication and the origin of high carotenoid orange carrot.</title>
        <authorList>
            <person name="Iorizzo M."/>
            <person name="Ellison S."/>
            <person name="Senalik D."/>
            <person name="Macko-Podgorni A."/>
            <person name="Grzebelus D."/>
            <person name="Bostan H."/>
            <person name="Rolling W."/>
            <person name="Curaba J."/>
            <person name="Simon P."/>
        </authorList>
    </citation>
    <scope>NUCLEOTIDE SEQUENCE</scope>
    <source>
        <tissue evidence="15">Leaf</tissue>
    </source>
</reference>
<dbReference type="GO" id="GO:0004497">
    <property type="term" value="F:monooxygenase activity"/>
    <property type="evidence" value="ECO:0007669"/>
    <property type="project" value="UniProtKB-KW"/>
</dbReference>
<dbReference type="Gene3D" id="1.10.630.10">
    <property type="entry name" value="Cytochrome P450"/>
    <property type="match status" value="1"/>
</dbReference>
<feature type="transmembrane region" description="Helical" evidence="14">
    <location>
        <begin position="6"/>
        <end position="25"/>
    </location>
</feature>
<evidence type="ECO:0000256" key="13">
    <source>
        <dbReference type="RuleBase" id="RU000461"/>
    </source>
</evidence>
<reference evidence="15" key="1">
    <citation type="journal article" date="2016" name="Nat. Genet.">
        <title>A high-quality carrot genome assembly provides new insights into carotenoid accumulation and asterid genome evolution.</title>
        <authorList>
            <person name="Iorizzo M."/>
            <person name="Ellison S."/>
            <person name="Senalik D."/>
            <person name="Zeng P."/>
            <person name="Satapoomin P."/>
            <person name="Huang J."/>
            <person name="Bowman M."/>
            <person name="Iovene M."/>
            <person name="Sanseverino W."/>
            <person name="Cavagnaro P."/>
            <person name="Yildiz M."/>
            <person name="Macko-Podgorni A."/>
            <person name="Moranska E."/>
            <person name="Grzebelus E."/>
            <person name="Grzebelus D."/>
            <person name="Ashrafi H."/>
            <person name="Zheng Z."/>
            <person name="Cheng S."/>
            <person name="Spooner D."/>
            <person name="Van Deynze A."/>
            <person name="Simon P."/>
        </authorList>
    </citation>
    <scope>NUCLEOTIDE SEQUENCE</scope>
    <source>
        <tissue evidence="15">Leaf</tissue>
    </source>
</reference>
<sequence>MADIQGWALLFFILIISTIILRVIIRTRGSSSLPPGPFRLPIIGHLHLLAPIPHQALHKLSFKYGPLFRISLGSNSCVVISSPEMAKEFLKTHEASLSDRPKTVASVHLSYGSQDFMFAPYGPYWKFVKKLFMSELLGGQTLDLLQTVRRYEIQSMINVMLKKSLAGETVNVGGQLTTLTNNVISSMVMRKRSESEEEAGEVRTLIKEIFDIAGIFNLSDYIWFCKNLDLQGVKKRLVDVRGRYDRMMERIIEEHRDMRMKKTENSDAEYAPKDFLDLLLDMHEDDSLEIKLSIDKIKAIVLDMFTAGTDTSANVIEWAIAELINHPVIMEKARCEIDSVVGKSRLVEESDIVDLPYLQAIVKETLRLHPTGPLIPRQASEGCTIGNYYIPAETRIFVNVWALGRDPDYWENALEFRPERFITTSSENEGSGKGQLDVRGQHFHLLPFGSGRRGCPGTTLALKIVQTTIAAMIQCFDWNVVGNTPVNMEEGTAITLSRAHPLICVPVARLHPFPSL</sequence>
<evidence type="ECO:0000256" key="3">
    <source>
        <dbReference type="ARBA" id="ARBA00010617"/>
    </source>
</evidence>
<evidence type="ECO:0000256" key="4">
    <source>
        <dbReference type="ARBA" id="ARBA00022617"/>
    </source>
</evidence>
<dbReference type="PANTHER" id="PTHR47944">
    <property type="entry name" value="CYTOCHROME P450 98A9"/>
    <property type="match status" value="1"/>
</dbReference>
<proteinExistence type="inferred from homology"/>
<keyword evidence="5 14" id="KW-0812">Transmembrane</keyword>
<dbReference type="Proteomes" id="UP000077755">
    <property type="component" value="Chromosome 7"/>
</dbReference>
<dbReference type="PRINTS" id="PR00385">
    <property type="entry name" value="P450"/>
</dbReference>
<evidence type="ECO:0000256" key="8">
    <source>
        <dbReference type="ARBA" id="ARBA00023002"/>
    </source>
</evidence>
<comment type="subcellular location">
    <subcellularLocation>
        <location evidence="2">Membrane</location>
        <topology evidence="2">Single-pass membrane protein</topology>
    </subcellularLocation>
</comment>
<comment type="cofactor">
    <cofactor evidence="1 12">
        <name>heme</name>
        <dbReference type="ChEBI" id="CHEBI:30413"/>
    </cofactor>
</comment>
<dbReference type="KEGG" id="dcr:108195602"/>
<keyword evidence="11 14" id="KW-0472">Membrane</keyword>
<gene>
    <name evidence="15" type="ORF">DCAR_0727441</name>
</gene>
<dbReference type="InterPro" id="IPR017972">
    <property type="entry name" value="Cyt_P450_CS"/>
</dbReference>
<organism evidence="15 16">
    <name type="scientific">Daucus carota subsp. sativus</name>
    <name type="common">Carrot</name>
    <dbReference type="NCBI Taxonomy" id="79200"/>
    <lineage>
        <taxon>Eukaryota</taxon>
        <taxon>Viridiplantae</taxon>
        <taxon>Streptophyta</taxon>
        <taxon>Embryophyta</taxon>
        <taxon>Tracheophyta</taxon>
        <taxon>Spermatophyta</taxon>
        <taxon>Magnoliopsida</taxon>
        <taxon>eudicotyledons</taxon>
        <taxon>Gunneridae</taxon>
        <taxon>Pentapetalae</taxon>
        <taxon>asterids</taxon>
        <taxon>campanulids</taxon>
        <taxon>Apiales</taxon>
        <taxon>Apiaceae</taxon>
        <taxon>Apioideae</taxon>
        <taxon>Scandiceae</taxon>
        <taxon>Daucinae</taxon>
        <taxon>Daucus</taxon>
        <taxon>Daucus sect. Daucus</taxon>
    </lineage>
</organism>
<evidence type="ECO:0000256" key="11">
    <source>
        <dbReference type="ARBA" id="ARBA00023136"/>
    </source>
</evidence>
<dbReference type="PANTHER" id="PTHR47944:SF17">
    <property type="entry name" value="3,9-DIHYDROXYPTEROCARPAN 6A-MONOOXYGENASE"/>
    <property type="match status" value="1"/>
</dbReference>
<dbReference type="GO" id="GO:0005506">
    <property type="term" value="F:iron ion binding"/>
    <property type="evidence" value="ECO:0007669"/>
    <property type="project" value="InterPro"/>
</dbReference>
<name>A0AAF0XHP8_DAUCS</name>
<keyword evidence="8 13" id="KW-0560">Oxidoreductase</keyword>
<dbReference type="PRINTS" id="PR00463">
    <property type="entry name" value="EP450I"/>
</dbReference>
<dbReference type="PROSITE" id="PS00086">
    <property type="entry name" value="CYTOCHROME_P450"/>
    <property type="match status" value="1"/>
</dbReference>
<dbReference type="InterPro" id="IPR001128">
    <property type="entry name" value="Cyt_P450"/>
</dbReference>
<dbReference type="Pfam" id="PF00067">
    <property type="entry name" value="p450"/>
    <property type="match status" value="1"/>
</dbReference>
<evidence type="ECO:0000256" key="10">
    <source>
        <dbReference type="ARBA" id="ARBA00023033"/>
    </source>
</evidence>
<keyword evidence="7 14" id="KW-1133">Transmembrane helix</keyword>
<evidence type="ECO:0000256" key="14">
    <source>
        <dbReference type="SAM" id="Phobius"/>
    </source>
</evidence>
<keyword evidence="10 13" id="KW-0503">Monooxygenase</keyword>
<dbReference type="GO" id="GO:0016020">
    <property type="term" value="C:membrane"/>
    <property type="evidence" value="ECO:0007669"/>
    <property type="project" value="UniProtKB-SubCell"/>
</dbReference>
<dbReference type="SUPFAM" id="SSF48264">
    <property type="entry name" value="Cytochrome P450"/>
    <property type="match status" value="1"/>
</dbReference>
<evidence type="ECO:0000256" key="9">
    <source>
        <dbReference type="ARBA" id="ARBA00023004"/>
    </source>
</evidence>
<protein>
    <submittedName>
        <fullName evidence="15">Uncharacterized protein</fullName>
    </submittedName>
</protein>
<keyword evidence="4 12" id="KW-0349">Heme</keyword>
<dbReference type="InterPro" id="IPR036396">
    <property type="entry name" value="Cyt_P450_sf"/>
</dbReference>
<evidence type="ECO:0000256" key="12">
    <source>
        <dbReference type="PIRSR" id="PIRSR602401-1"/>
    </source>
</evidence>
<comment type="similarity">
    <text evidence="3 13">Belongs to the cytochrome P450 family.</text>
</comment>
<evidence type="ECO:0000313" key="16">
    <source>
        <dbReference type="Proteomes" id="UP000077755"/>
    </source>
</evidence>
<dbReference type="GO" id="GO:0020037">
    <property type="term" value="F:heme binding"/>
    <property type="evidence" value="ECO:0007669"/>
    <property type="project" value="InterPro"/>
</dbReference>
<dbReference type="InterPro" id="IPR002401">
    <property type="entry name" value="Cyt_P450_E_grp-I"/>
</dbReference>
<accession>A0AAF0XHP8</accession>
<evidence type="ECO:0000256" key="5">
    <source>
        <dbReference type="ARBA" id="ARBA00022692"/>
    </source>
</evidence>
<keyword evidence="6 12" id="KW-0479">Metal-binding</keyword>
<dbReference type="FunFam" id="1.10.630.10:FF:000019">
    <property type="entry name" value="Cytochrome P450 family protein"/>
    <property type="match status" value="1"/>
</dbReference>
<dbReference type="CDD" id="cd20655">
    <property type="entry name" value="CYP93"/>
    <property type="match status" value="1"/>
</dbReference>
<dbReference type="GO" id="GO:0016705">
    <property type="term" value="F:oxidoreductase activity, acting on paired donors, with incorporation or reduction of molecular oxygen"/>
    <property type="evidence" value="ECO:0007669"/>
    <property type="project" value="InterPro"/>
</dbReference>
<dbReference type="EMBL" id="CP093349">
    <property type="protein sequence ID" value="WOH08005.1"/>
    <property type="molecule type" value="Genomic_DNA"/>
</dbReference>
<evidence type="ECO:0000256" key="1">
    <source>
        <dbReference type="ARBA" id="ARBA00001971"/>
    </source>
</evidence>
<keyword evidence="16" id="KW-1185">Reference proteome</keyword>